<evidence type="ECO:0000256" key="5">
    <source>
        <dbReference type="ARBA" id="ARBA00022958"/>
    </source>
</evidence>
<dbReference type="GO" id="GO:0030955">
    <property type="term" value="F:potassium ion binding"/>
    <property type="evidence" value="ECO:0007669"/>
    <property type="project" value="UniProtKB-UniRule"/>
</dbReference>
<dbReference type="EMBL" id="FNZM01000011">
    <property type="protein sequence ID" value="SEJ95896.1"/>
    <property type="molecule type" value="Genomic_DNA"/>
</dbReference>
<feature type="transmembrane region" description="Helical" evidence="9">
    <location>
        <begin position="65"/>
        <end position="84"/>
    </location>
</feature>
<proteinExistence type="inferred from homology"/>
<sequence>MNANNLLQTGLFIAVLLALAVPVAGYITRVLDGRSRVVRLFAPVENLLYRLAGVDVNAEMNWKRYAFATISFNVLGVGFLYLLLRIQGWLPGNPQTFGAMTVDGAFNTAVSFVTNTNWQDYSPEQTVSYLTQMLGLTVQNFLSAATGIVVVVALIRGFARHSAQTIGNFWVDLTRTTLYILVPMAALVTALLMSQGMIQNFKSYQDVPTLQTTTYAAPKLDAQGNPVKDEKGNAVTVDTKVTTQTLAMGPVASQEAIKMLGTNGGGFFNANSAHPYENPTPFSNFVEMLAILIIPAALCLVFGNMVGDRRQGVAVLAVMTIAFAVAVGVELSAEQSGNPMFTSLNVDQHASALQAGGNMEGKETRFGIAQTGIFVVTTTAASCGAVNAMHDSLTPIGGLVPMLFIQLGEVIFGGVGSGLYGMLVFALLAVFVAGLMIGRTPEYVGKKIESFEMKMVSIVILLTPLLVLLGTSIAVLTAAGKAGIANPGAHGFSEILYAFSSAANNNGSAFAGLTVSTPFYNWLLGIAMWFGRFGTIVPVLAIAGSLASKKRIAVTGGTLPTHGPLFVVLLLGCVLLVGALTYVPALALGPGVEHLIMLGVH</sequence>
<protein>
    <recommendedName>
        <fullName evidence="9">Potassium-transporting ATPase potassium-binding subunit</fullName>
    </recommendedName>
    <alternativeName>
        <fullName evidence="9">ATP phosphohydrolase [potassium-transporting] A chain</fullName>
    </alternativeName>
    <alternativeName>
        <fullName evidence="9">Potassium-binding and translocating subunit A</fullName>
    </alternativeName>
    <alternativeName>
        <fullName evidence="9">Potassium-translocating ATPase A chain</fullName>
    </alternativeName>
</protein>
<evidence type="ECO:0000256" key="2">
    <source>
        <dbReference type="ARBA" id="ARBA00022475"/>
    </source>
</evidence>
<feature type="transmembrane region" description="Helical" evidence="9">
    <location>
        <begin position="285"/>
        <end position="306"/>
    </location>
</feature>
<name>A0AAQ1GIC7_9BURK</name>
<keyword evidence="4 9" id="KW-0812">Transmembrane</keyword>
<feature type="transmembrane region" description="Helical" evidence="9">
    <location>
        <begin position="393"/>
        <end position="412"/>
    </location>
</feature>
<comment type="caution">
    <text evidence="10">The sequence shown here is derived from an EMBL/GenBank/DDBJ whole genome shotgun (WGS) entry which is preliminary data.</text>
</comment>
<evidence type="ECO:0000256" key="4">
    <source>
        <dbReference type="ARBA" id="ARBA00022692"/>
    </source>
</evidence>
<feature type="transmembrane region" description="Helical" evidence="9">
    <location>
        <begin position="176"/>
        <end position="198"/>
    </location>
</feature>
<keyword evidence="8 9" id="KW-0472">Membrane</keyword>
<keyword evidence="7 9" id="KW-0406">Ion transport</keyword>
<comment type="subunit">
    <text evidence="9">The system is composed of three essential subunits: KdpA, KdpB and KdpC.</text>
</comment>
<dbReference type="PANTHER" id="PTHR30607">
    <property type="entry name" value="POTASSIUM-TRANSPORTING ATPASE A CHAIN"/>
    <property type="match status" value="1"/>
</dbReference>
<feature type="transmembrane region" description="Helical" evidence="9">
    <location>
        <begin position="522"/>
        <end position="544"/>
    </location>
</feature>
<feature type="transmembrane region" description="Helical" evidence="9">
    <location>
        <begin position="418"/>
        <end position="437"/>
    </location>
</feature>
<dbReference type="PANTHER" id="PTHR30607:SF2">
    <property type="entry name" value="POTASSIUM-TRANSPORTING ATPASE POTASSIUM-BINDING SUBUNIT"/>
    <property type="match status" value="1"/>
</dbReference>
<dbReference type="GO" id="GO:0005886">
    <property type="term" value="C:plasma membrane"/>
    <property type="evidence" value="ECO:0007669"/>
    <property type="project" value="UniProtKB-SubCell"/>
</dbReference>
<comment type="subcellular location">
    <subcellularLocation>
        <location evidence="9">Cell membrane</location>
        <topology evidence="9">Multi-pass membrane protein</topology>
    </subcellularLocation>
</comment>
<dbReference type="PIRSF" id="PIRSF001294">
    <property type="entry name" value="K_ATPaseA"/>
    <property type="match status" value="1"/>
</dbReference>
<gene>
    <name evidence="9" type="primary">kdpA</name>
    <name evidence="10" type="ORF">SAMN05216550_111227</name>
</gene>
<dbReference type="InterPro" id="IPR004623">
    <property type="entry name" value="KdpA"/>
</dbReference>
<feature type="transmembrane region" description="Helical" evidence="9">
    <location>
        <begin position="313"/>
        <end position="333"/>
    </location>
</feature>
<dbReference type="Pfam" id="PF03814">
    <property type="entry name" value="KdpA"/>
    <property type="match status" value="1"/>
</dbReference>
<dbReference type="NCBIfam" id="TIGR00680">
    <property type="entry name" value="kdpA"/>
    <property type="match status" value="1"/>
</dbReference>
<feature type="transmembrane region" description="Helical" evidence="9">
    <location>
        <begin position="565"/>
        <end position="588"/>
    </location>
</feature>
<keyword evidence="3 9" id="KW-0633">Potassium transport</keyword>
<keyword evidence="2 9" id="KW-1003">Cell membrane</keyword>
<evidence type="ECO:0000313" key="10">
    <source>
        <dbReference type="EMBL" id="SEJ95896.1"/>
    </source>
</evidence>
<evidence type="ECO:0000256" key="8">
    <source>
        <dbReference type="ARBA" id="ARBA00023136"/>
    </source>
</evidence>
<evidence type="ECO:0000256" key="9">
    <source>
        <dbReference type="HAMAP-Rule" id="MF_00275"/>
    </source>
</evidence>
<keyword evidence="1 9" id="KW-0813">Transport</keyword>
<dbReference type="GO" id="GO:0008556">
    <property type="term" value="F:P-type potassium transmembrane transporter activity"/>
    <property type="evidence" value="ECO:0007669"/>
    <property type="project" value="InterPro"/>
</dbReference>
<feature type="transmembrane region" description="Helical" evidence="9">
    <location>
        <begin position="366"/>
        <end position="386"/>
    </location>
</feature>
<feature type="transmembrane region" description="Helical" evidence="9">
    <location>
        <begin position="133"/>
        <end position="155"/>
    </location>
</feature>
<organism evidence="10 11">
    <name type="scientific">Paraburkholderia tropica</name>
    <dbReference type="NCBI Taxonomy" id="92647"/>
    <lineage>
        <taxon>Bacteria</taxon>
        <taxon>Pseudomonadati</taxon>
        <taxon>Pseudomonadota</taxon>
        <taxon>Betaproteobacteria</taxon>
        <taxon>Burkholderiales</taxon>
        <taxon>Burkholderiaceae</taxon>
        <taxon>Paraburkholderia</taxon>
    </lineage>
</organism>
<keyword evidence="6 9" id="KW-1133">Transmembrane helix</keyword>
<reference evidence="10 11" key="1">
    <citation type="submission" date="2016-10" db="EMBL/GenBank/DDBJ databases">
        <authorList>
            <person name="Varghese N."/>
            <person name="Submissions S."/>
        </authorList>
    </citation>
    <scope>NUCLEOTIDE SEQUENCE [LARGE SCALE GENOMIC DNA]</scope>
    <source>
        <strain evidence="10 11">LMG 22274</strain>
    </source>
</reference>
<dbReference type="Proteomes" id="UP000183529">
    <property type="component" value="Unassembled WGS sequence"/>
</dbReference>
<dbReference type="HAMAP" id="MF_00275">
    <property type="entry name" value="KdpA"/>
    <property type="match status" value="1"/>
</dbReference>
<keyword evidence="5 9" id="KW-0630">Potassium</keyword>
<dbReference type="RefSeq" id="WP_074984790.1">
    <property type="nucleotide sequence ID" value="NZ_CADFGN010000011.1"/>
</dbReference>
<comment type="similarity">
    <text evidence="9">Belongs to the KdpA family.</text>
</comment>
<evidence type="ECO:0000256" key="7">
    <source>
        <dbReference type="ARBA" id="ARBA00023065"/>
    </source>
</evidence>
<evidence type="ECO:0000256" key="1">
    <source>
        <dbReference type="ARBA" id="ARBA00022448"/>
    </source>
</evidence>
<comment type="function">
    <text evidence="9">Part of the high-affinity ATP-driven potassium transport (or Kdp) system, which catalyzes the hydrolysis of ATP coupled with the electrogenic transport of potassium into the cytoplasm. This subunit binds the extracellular potassium ions and delivers the ions to the membrane domain of KdpB through an intramembrane tunnel.</text>
</comment>
<evidence type="ECO:0000256" key="6">
    <source>
        <dbReference type="ARBA" id="ARBA00022989"/>
    </source>
</evidence>
<accession>A0AAQ1GIC7</accession>
<evidence type="ECO:0000256" key="3">
    <source>
        <dbReference type="ARBA" id="ARBA00022538"/>
    </source>
</evidence>
<feature type="transmembrane region" description="Helical" evidence="9">
    <location>
        <begin position="458"/>
        <end position="479"/>
    </location>
</feature>
<evidence type="ECO:0000313" key="11">
    <source>
        <dbReference type="Proteomes" id="UP000183529"/>
    </source>
</evidence>
<dbReference type="AlphaFoldDB" id="A0AAQ1GIC7"/>